<feature type="region of interest" description="Disordered" evidence="1">
    <location>
        <begin position="1096"/>
        <end position="1133"/>
    </location>
</feature>
<organism evidence="3 4">
    <name type="scientific">Pseudolycoriella hygida</name>
    <dbReference type="NCBI Taxonomy" id="35572"/>
    <lineage>
        <taxon>Eukaryota</taxon>
        <taxon>Metazoa</taxon>
        <taxon>Ecdysozoa</taxon>
        <taxon>Arthropoda</taxon>
        <taxon>Hexapoda</taxon>
        <taxon>Insecta</taxon>
        <taxon>Pterygota</taxon>
        <taxon>Neoptera</taxon>
        <taxon>Endopterygota</taxon>
        <taxon>Diptera</taxon>
        <taxon>Nematocera</taxon>
        <taxon>Sciaroidea</taxon>
        <taxon>Sciaridae</taxon>
        <taxon>Pseudolycoriella</taxon>
    </lineage>
</organism>
<feature type="compositionally biased region" description="Basic and acidic residues" evidence="1">
    <location>
        <begin position="752"/>
        <end position="761"/>
    </location>
</feature>
<feature type="compositionally biased region" description="Low complexity" evidence="1">
    <location>
        <begin position="552"/>
        <end position="564"/>
    </location>
</feature>
<feature type="compositionally biased region" description="Low complexity" evidence="1">
    <location>
        <begin position="50"/>
        <end position="71"/>
    </location>
</feature>
<evidence type="ECO:0000313" key="3">
    <source>
        <dbReference type="EMBL" id="KAJ6633553.1"/>
    </source>
</evidence>
<protein>
    <submittedName>
        <fullName evidence="3">S phase cyclin A-associated protein in the endoplasmic reticulum</fullName>
    </submittedName>
</protein>
<feature type="compositionally biased region" description="Polar residues" evidence="1">
    <location>
        <begin position="540"/>
        <end position="549"/>
    </location>
</feature>
<accession>A0A9Q0MLM6</accession>
<feature type="compositionally biased region" description="Low complexity" evidence="1">
    <location>
        <begin position="433"/>
        <end position="448"/>
    </location>
</feature>
<feature type="region of interest" description="Disordered" evidence="1">
    <location>
        <begin position="49"/>
        <end position="75"/>
    </location>
</feature>
<feature type="region of interest" description="Disordered" evidence="1">
    <location>
        <begin position="218"/>
        <end position="241"/>
    </location>
</feature>
<dbReference type="Pfam" id="PF16501">
    <property type="entry name" value="SCAPER_N"/>
    <property type="match status" value="1"/>
</dbReference>
<feature type="compositionally biased region" description="Low complexity" evidence="1">
    <location>
        <begin position="764"/>
        <end position="774"/>
    </location>
</feature>
<evidence type="ECO:0000256" key="1">
    <source>
        <dbReference type="SAM" id="MobiDB-lite"/>
    </source>
</evidence>
<comment type="caution">
    <text evidence="3">The sequence shown here is derived from an EMBL/GenBank/DDBJ whole genome shotgun (WGS) entry which is preliminary data.</text>
</comment>
<keyword evidence="4" id="KW-1185">Reference proteome</keyword>
<dbReference type="Proteomes" id="UP001151699">
    <property type="component" value="Unassembled WGS sequence"/>
</dbReference>
<feature type="compositionally biased region" description="Polar residues" evidence="1">
    <location>
        <begin position="469"/>
        <end position="489"/>
    </location>
</feature>
<sequence>MEMKKVFEQEGRNARNLLAYQISSNLDLHEKCDYRKPPVPKTPVKKIFRSRTVTSSSASTSTTPRVRSASTGPRDKRSELQARYWALLFGNLQRAINEIYQTVECYENLSSCQEAILVLENYIRDFKGLAEWFRMSWDYETTTNRPQSLAWDVRKSNPAPPMRTKSLSSSSPPITSGKSSPCPSFSGKSSPCSTVEEKSQHKKFMGVICGSTVDAASNKGDPSKYASNPSSLSPRHTDKRPLESVKEVQINREHATLCVNEIAAAPAIVISADKIEAPQKAIMSDWNDIIDSESKDSEIEPVSKQDQHSQTDFDDDNLTLEQWRDKYERNPENVQVNSVQPLYNVEKESTPLEITVDRLNQMEDSFLSKQLANKKALENVEEKTIQVNKVSEVRKPAAPTVAPLKYSSVLNRNVGPTKQNPAATSSLKTVQGVQPVRSSTRVSVRSQQLSKSSTNPAVPSQHEVKKSTVRSSTVQNIPKNMSFKSNPVTTTLPKRRENVVPSNVANRLSARSKTMIDITNRSTKKINSVPLKLKQKECDINSSSSTLKASSERIGSSSSSTRGSAKNLTQTLRIETNERRSEPKAAPKNDENDGWLTVKARRRSSLHWVNRFNQPTGYASLPSLALDSVPLPQLNVLNEERVDKLKKENKKVSKTEKLALERKPKNEITTKVAASDCKNEKPKLSNVGKSSTSKNTLGQKSISKPSAKPTKVQEKVVNPVKVAISRDSIIQRQKSDLTGLNMKSLRREYFRKEKLNNREQQKFSSSSSSTSSVSPKQSTEPTSDASLAELCNTSVDMKVQTNMGLSKTISDLYHASRDRQDDFSSDEIEDRDDVDEDQRKLIEEQDSLERQIRELENTEIDVDTETDDADCDVILGLEENESGDNFYPSGDENMSLEMRYQSLLSDMTVGERDETLATLQAIVSRHPGRAQELHQKLSSPSRRRSLHETLKKYQVKQARAHDKREALYKEKALKIQTLLARVEDVKAAKQQLIDEKRMRMERRLQKAEDNRNQFLKDKIRKAHDEEEKLKEIAFIKNLERENKRLDIIESWKEQEGRLQDLEQERQKKVEEKAAKEAAVERRRLELELERKKKLEKMDETRREREQRIGQMQEQKEKMRQQIAREKARDREERLQALQAQQLQKTEELQRKIIQNQQESARRHEENIEQIRQRAVELSIPSRNTDENEQPDRSDGGDLSSVVSDVSREQSKSSKKKFKKLKQRMQLKTEEYMAEMQPVPAYMKRESDVPKLLGIVKKGGGAQGMERPLGQLLRLLTKAQVFDFQCFWLLDGLGVLAQVINDGMLPNSEVSRKAIILAVQAYRNACSPCPQISRHAVLGNSITIICDVLLQSLQTETQVLKAILVPLKVRIADEKTPSHPVELSTELMLCCTVALSPSKSVKQTHPKLVERLPDLI</sequence>
<name>A0A9Q0MLM6_9DIPT</name>
<dbReference type="PANTHER" id="PTHR31434:SF2">
    <property type="entry name" value="S PHASE CYCLIN A-ASSOCIATED PROTEIN IN THE ENDOPLASMIC RETICULUM"/>
    <property type="match status" value="1"/>
</dbReference>
<feature type="compositionally biased region" description="Basic residues" evidence="1">
    <location>
        <begin position="1212"/>
        <end position="1221"/>
    </location>
</feature>
<feature type="compositionally biased region" description="Polar residues" evidence="1">
    <location>
        <begin position="775"/>
        <end position="784"/>
    </location>
</feature>
<reference evidence="3" key="1">
    <citation type="submission" date="2022-07" db="EMBL/GenBank/DDBJ databases">
        <authorList>
            <person name="Trinca V."/>
            <person name="Uliana J.V.C."/>
            <person name="Torres T.T."/>
            <person name="Ward R.J."/>
            <person name="Monesi N."/>
        </authorList>
    </citation>
    <scope>NUCLEOTIDE SEQUENCE</scope>
    <source>
        <strain evidence="3">HSMRA1968</strain>
        <tissue evidence="3">Whole embryos</tissue>
    </source>
</reference>
<feature type="region of interest" description="Disordered" evidence="1">
    <location>
        <begin position="539"/>
        <end position="596"/>
    </location>
</feature>
<feature type="non-terminal residue" evidence="3">
    <location>
        <position position="1"/>
    </location>
</feature>
<feature type="region of interest" description="Disordered" evidence="1">
    <location>
        <begin position="150"/>
        <end position="193"/>
    </location>
</feature>
<feature type="compositionally biased region" description="Polar residues" evidence="1">
    <location>
        <begin position="225"/>
        <end position="234"/>
    </location>
</feature>
<feature type="compositionally biased region" description="Basic and acidic residues" evidence="1">
    <location>
        <begin position="295"/>
        <end position="311"/>
    </location>
</feature>
<feature type="compositionally biased region" description="Polar residues" evidence="1">
    <location>
        <begin position="416"/>
        <end position="432"/>
    </location>
</feature>
<dbReference type="InterPro" id="IPR032446">
    <property type="entry name" value="SCAPER_N"/>
</dbReference>
<feature type="region of interest" description="Disordered" evidence="1">
    <location>
        <begin position="295"/>
        <end position="316"/>
    </location>
</feature>
<evidence type="ECO:0000313" key="4">
    <source>
        <dbReference type="Proteomes" id="UP001151699"/>
    </source>
</evidence>
<feature type="compositionally biased region" description="Acidic residues" evidence="1">
    <location>
        <begin position="823"/>
        <end position="835"/>
    </location>
</feature>
<feature type="region of interest" description="Disordered" evidence="1">
    <location>
        <begin position="416"/>
        <end position="489"/>
    </location>
</feature>
<feature type="region of interest" description="Disordered" evidence="1">
    <location>
        <begin position="816"/>
        <end position="835"/>
    </location>
</feature>
<gene>
    <name evidence="3" type="primary">SCAPER_1</name>
    <name evidence="3" type="ORF">Bhyg_15565</name>
</gene>
<evidence type="ECO:0000259" key="2">
    <source>
        <dbReference type="Pfam" id="PF16501"/>
    </source>
</evidence>
<feature type="compositionally biased region" description="Basic and acidic residues" evidence="1">
    <location>
        <begin position="1183"/>
        <end position="1195"/>
    </location>
</feature>
<dbReference type="OrthoDB" id="71500at2759"/>
<proteinExistence type="predicted"/>
<dbReference type="PANTHER" id="PTHR31434">
    <property type="entry name" value="S PHASE CYCLIN A-ASSOCIATED PROTEIN IN THE ENDOPLASMIC RETICULUM"/>
    <property type="match status" value="1"/>
</dbReference>
<dbReference type="EMBL" id="WJQU01001904">
    <property type="protein sequence ID" value="KAJ6633553.1"/>
    <property type="molecule type" value="Genomic_DNA"/>
</dbReference>
<feature type="compositionally biased region" description="Polar residues" evidence="1">
    <location>
        <begin position="687"/>
        <end position="704"/>
    </location>
</feature>
<feature type="region of interest" description="Disordered" evidence="1">
    <location>
        <begin position="752"/>
        <end position="784"/>
    </location>
</feature>
<feature type="compositionally biased region" description="Low complexity" evidence="1">
    <location>
        <begin position="162"/>
        <end position="193"/>
    </location>
</feature>
<feature type="compositionally biased region" description="Polar residues" evidence="1">
    <location>
        <begin position="449"/>
        <end position="458"/>
    </location>
</feature>
<feature type="region of interest" description="Disordered" evidence="1">
    <location>
        <begin position="1174"/>
        <end position="1221"/>
    </location>
</feature>
<feature type="domain" description="S phase cyclin A-associated protein in the endoplasmic reticulum N-terminal" evidence="2">
    <location>
        <begin position="74"/>
        <end position="163"/>
    </location>
</feature>
<feature type="region of interest" description="Disordered" evidence="1">
    <location>
        <begin position="670"/>
        <end position="714"/>
    </location>
</feature>
<feature type="compositionally biased region" description="Basic and acidic residues" evidence="1">
    <location>
        <begin position="575"/>
        <end position="591"/>
    </location>
</feature>